<organism evidence="6 7">
    <name type="scientific">Microlunatus kandeliicorticis</name>
    <dbReference type="NCBI Taxonomy" id="1759536"/>
    <lineage>
        <taxon>Bacteria</taxon>
        <taxon>Bacillati</taxon>
        <taxon>Actinomycetota</taxon>
        <taxon>Actinomycetes</taxon>
        <taxon>Propionibacteriales</taxon>
        <taxon>Propionibacteriaceae</taxon>
        <taxon>Microlunatus</taxon>
    </lineage>
</organism>
<dbReference type="Gene3D" id="1.10.10.10">
    <property type="entry name" value="Winged helix-like DNA-binding domain superfamily/Winged helix DNA-binding domain"/>
    <property type="match status" value="1"/>
</dbReference>
<comment type="caution">
    <text evidence="6">The sequence shown here is derived from an EMBL/GenBank/DDBJ whole genome shotgun (WGS) entry which is preliminary data.</text>
</comment>
<name>A0A7W3IPL2_9ACTN</name>
<evidence type="ECO:0000259" key="5">
    <source>
        <dbReference type="PROSITE" id="PS50931"/>
    </source>
</evidence>
<dbReference type="InterPro" id="IPR036388">
    <property type="entry name" value="WH-like_DNA-bd_sf"/>
</dbReference>
<dbReference type="Pfam" id="PF00126">
    <property type="entry name" value="HTH_1"/>
    <property type="match status" value="1"/>
</dbReference>
<proteinExistence type="inferred from homology"/>
<dbReference type="GO" id="GO:0003700">
    <property type="term" value="F:DNA-binding transcription factor activity"/>
    <property type="evidence" value="ECO:0007669"/>
    <property type="project" value="InterPro"/>
</dbReference>
<feature type="domain" description="HTH lysR-type" evidence="5">
    <location>
        <begin position="8"/>
        <end position="65"/>
    </location>
</feature>
<protein>
    <submittedName>
        <fullName evidence="6">DNA-binding transcriptional LysR family regulator</fullName>
    </submittedName>
</protein>
<dbReference type="AlphaFoldDB" id="A0A7W3IPL2"/>
<keyword evidence="3 6" id="KW-0238">DNA-binding</keyword>
<dbReference type="Pfam" id="PF03466">
    <property type="entry name" value="LysR_substrate"/>
    <property type="match status" value="1"/>
</dbReference>
<evidence type="ECO:0000313" key="6">
    <source>
        <dbReference type="EMBL" id="MBA8792903.1"/>
    </source>
</evidence>
<dbReference type="PANTHER" id="PTHR30126">
    <property type="entry name" value="HTH-TYPE TRANSCRIPTIONAL REGULATOR"/>
    <property type="match status" value="1"/>
</dbReference>
<keyword evidence="2" id="KW-0805">Transcription regulation</keyword>
<dbReference type="Proteomes" id="UP000523079">
    <property type="component" value="Unassembled WGS sequence"/>
</dbReference>
<dbReference type="PANTHER" id="PTHR30126:SF39">
    <property type="entry name" value="HTH-TYPE TRANSCRIPTIONAL REGULATOR CYSL"/>
    <property type="match status" value="1"/>
</dbReference>
<reference evidence="6 7" key="1">
    <citation type="submission" date="2020-07" db="EMBL/GenBank/DDBJ databases">
        <title>Sequencing the genomes of 1000 actinobacteria strains.</title>
        <authorList>
            <person name="Klenk H.-P."/>
        </authorList>
    </citation>
    <scope>NUCLEOTIDE SEQUENCE [LARGE SCALE GENOMIC DNA]</scope>
    <source>
        <strain evidence="6 7">DSM 100723</strain>
    </source>
</reference>
<evidence type="ECO:0000256" key="4">
    <source>
        <dbReference type="ARBA" id="ARBA00023163"/>
    </source>
</evidence>
<evidence type="ECO:0000313" key="7">
    <source>
        <dbReference type="Proteomes" id="UP000523079"/>
    </source>
</evidence>
<keyword evidence="7" id="KW-1185">Reference proteome</keyword>
<accession>A0A7W3IPL2</accession>
<dbReference type="SUPFAM" id="SSF46785">
    <property type="entry name" value="Winged helix' DNA-binding domain"/>
    <property type="match status" value="1"/>
</dbReference>
<comment type="similarity">
    <text evidence="1">Belongs to the LysR transcriptional regulatory family.</text>
</comment>
<evidence type="ECO:0000256" key="3">
    <source>
        <dbReference type="ARBA" id="ARBA00023125"/>
    </source>
</evidence>
<dbReference type="PROSITE" id="PS50931">
    <property type="entry name" value="HTH_LYSR"/>
    <property type="match status" value="1"/>
</dbReference>
<evidence type="ECO:0000256" key="2">
    <source>
        <dbReference type="ARBA" id="ARBA00023015"/>
    </source>
</evidence>
<dbReference type="SUPFAM" id="SSF53850">
    <property type="entry name" value="Periplasmic binding protein-like II"/>
    <property type="match status" value="1"/>
</dbReference>
<dbReference type="GO" id="GO:0000976">
    <property type="term" value="F:transcription cis-regulatory region binding"/>
    <property type="evidence" value="ECO:0007669"/>
    <property type="project" value="TreeGrafter"/>
</dbReference>
<dbReference type="EMBL" id="JACGWT010000001">
    <property type="protein sequence ID" value="MBA8792903.1"/>
    <property type="molecule type" value="Genomic_DNA"/>
</dbReference>
<sequence length="312" mass="32933">MELSTRMPDLTGLETFLAVARLGSINAAAHELGISQQATSARMAALEAQTGVQMLVRTARGSQLTPAGVVTAEWATRVISAAVHLDRGLATLRQDRQTRLRLAASLTVAELLLPGWLVSLDAARRAQGRSHVEVMLTAANSETVIATVRSGEADLGFVESPRVPRDIRSTVVAHDRLVLVARPDDRLARRSRPVTADELARTPLVSRETGSGTREALVAALRSVLGADTAEPPVILSLSTTSAVRSAVLAGAGPAALSELAVNDDVHTGRLARIDVDGLDLRRALRAVWLGPAKPPAGAGRDLVAHIQSGRR</sequence>
<dbReference type="InterPro" id="IPR000847">
    <property type="entry name" value="LysR_HTH_N"/>
</dbReference>
<gene>
    <name evidence="6" type="ORF">FHX74_000497</name>
</gene>
<evidence type="ECO:0000256" key="1">
    <source>
        <dbReference type="ARBA" id="ARBA00009437"/>
    </source>
</evidence>
<dbReference type="InterPro" id="IPR005119">
    <property type="entry name" value="LysR_subst-bd"/>
</dbReference>
<dbReference type="Gene3D" id="3.40.190.10">
    <property type="entry name" value="Periplasmic binding protein-like II"/>
    <property type="match status" value="2"/>
</dbReference>
<dbReference type="RefSeq" id="WP_182558483.1">
    <property type="nucleotide sequence ID" value="NZ_JACGWT010000001.1"/>
</dbReference>
<dbReference type="InterPro" id="IPR036390">
    <property type="entry name" value="WH_DNA-bd_sf"/>
</dbReference>
<keyword evidence="4" id="KW-0804">Transcription</keyword>